<gene>
    <name evidence="1" type="ordered locus">FSU_1320</name>
</gene>
<organism evidence="1 2">
    <name type="scientific">Fibrobacter succinogenes (strain ATCC 19169 / S85)</name>
    <dbReference type="NCBI Taxonomy" id="59374"/>
    <lineage>
        <taxon>Bacteria</taxon>
        <taxon>Pseudomonadati</taxon>
        <taxon>Fibrobacterota</taxon>
        <taxon>Fibrobacteria</taxon>
        <taxon>Fibrobacterales</taxon>
        <taxon>Fibrobacteraceae</taxon>
        <taxon>Fibrobacter</taxon>
    </lineage>
</organism>
<dbReference type="OrthoDB" id="9800843at2"/>
<dbReference type="KEGG" id="fsc:FSU_1320"/>
<dbReference type="HOGENOM" id="CLU_1873330_0_0_0"/>
<dbReference type="Proteomes" id="UP000000517">
    <property type="component" value="Chromosome"/>
</dbReference>
<reference evidence="2" key="1">
    <citation type="submission" date="2010-08" db="EMBL/GenBank/DDBJ databases">
        <title>Complete sequence of Fibrobacter succinogenes subsp. succinogenes S85.</title>
        <authorList>
            <person name="Durkin A.S."/>
            <person name="Nelson K.E."/>
            <person name="Morrison M."/>
            <person name="Forsberg C.W."/>
            <person name="Wilson D.B."/>
            <person name="Russell J.B."/>
            <person name="Cann I.K.O."/>
            <person name="Mackie R.I."/>
            <person name="White B.A."/>
        </authorList>
    </citation>
    <scope>NUCLEOTIDE SEQUENCE [LARGE SCALE GENOMIC DNA]</scope>
    <source>
        <strain evidence="2">ATCC 19169 / S85</strain>
    </source>
</reference>
<dbReference type="EMBL" id="CP002158">
    <property type="protein sequence ID" value="ADL26116.1"/>
    <property type="molecule type" value="Genomic_DNA"/>
</dbReference>
<evidence type="ECO:0008006" key="3">
    <source>
        <dbReference type="Google" id="ProtNLM"/>
    </source>
</evidence>
<accession>D9S9Z2</accession>
<protein>
    <recommendedName>
        <fullName evidence="3">DUF3990 domain-containing protein</fullName>
    </recommendedName>
</protein>
<name>D9S9Z2_FIBSS</name>
<proteinExistence type="predicted"/>
<dbReference type="AlphaFoldDB" id="D9S9Z2"/>
<evidence type="ECO:0000313" key="1">
    <source>
        <dbReference type="EMBL" id="ADL26116.1"/>
    </source>
</evidence>
<dbReference type="SUPFAM" id="SSF56399">
    <property type="entry name" value="ADP-ribosylation"/>
    <property type="match status" value="1"/>
</dbReference>
<sequence>MDDIYLDRPNLYIGFHGCEKKVGIDLILHPNRIHMSAHDYEWLGHGFYVWENNYDRALDWASNHYPKFKESFAIGVVYTLEKCLDLTDKHFVELLSKDYPEFLIDLKRMGAPIPQNTDLKGKPNPSGVLRYLDCFFDRTFAFFKGYCRKYSLF</sequence>
<evidence type="ECO:0000313" key="2">
    <source>
        <dbReference type="Proteomes" id="UP000000517"/>
    </source>
</evidence>
<dbReference type="RefSeq" id="WP_014545624.1">
    <property type="nucleotide sequence ID" value="NC_013410.1"/>
</dbReference>